<keyword evidence="2" id="KW-1185">Reference proteome</keyword>
<reference evidence="1" key="1">
    <citation type="submission" date="2021-06" db="EMBL/GenBank/DDBJ databases">
        <authorList>
            <person name="Kallberg Y."/>
            <person name="Tangrot J."/>
            <person name="Rosling A."/>
        </authorList>
    </citation>
    <scope>NUCLEOTIDE SEQUENCE</scope>
    <source>
        <strain evidence="1">CL551</strain>
    </source>
</reference>
<name>A0A9N9J8C0_9GLOM</name>
<comment type="caution">
    <text evidence="1">The sequence shown here is derived from an EMBL/GenBank/DDBJ whole genome shotgun (WGS) entry which is preliminary data.</text>
</comment>
<accession>A0A9N9J8C0</accession>
<dbReference type="AlphaFoldDB" id="A0A9N9J8C0"/>
<proteinExistence type="predicted"/>
<dbReference type="OrthoDB" id="2103031at2759"/>
<dbReference type="EMBL" id="CAJVPV010046171">
    <property type="protein sequence ID" value="CAG8770384.1"/>
    <property type="molecule type" value="Genomic_DNA"/>
</dbReference>
<evidence type="ECO:0000313" key="2">
    <source>
        <dbReference type="Proteomes" id="UP000789342"/>
    </source>
</evidence>
<protein>
    <submittedName>
        <fullName evidence="1">17594_t:CDS:1</fullName>
    </submittedName>
</protein>
<sequence length="267" mass="30626">MSSNSENSDSSSTGEKINVQEINDYLGDFLQTSQPIYDPKAAENIAKENPRIRRAHESSPPLPSKLNDFLNSFREIFDDPIGTLKKFGTKSPVKKVDDDILHEDPDNESLEAKRQHILSKKDIKDIGQVYLDRKKEIYDASLINCAELHSELTNCFRNGSLKDRFTLCHNARDKFWNCMEQQKKLLFEMGYKAHNKTEEENEEILNQADIRFQQEFLHKFYYYNLLAFFGLHPLNGSGVVSVIRLTFHELSDEAIALKAASLPGPKP</sequence>
<evidence type="ECO:0000313" key="1">
    <source>
        <dbReference type="EMBL" id="CAG8770384.1"/>
    </source>
</evidence>
<organism evidence="1 2">
    <name type="scientific">Acaulospora morrowiae</name>
    <dbReference type="NCBI Taxonomy" id="94023"/>
    <lineage>
        <taxon>Eukaryota</taxon>
        <taxon>Fungi</taxon>
        <taxon>Fungi incertae sedis</taxon>
        <taxon>Mucoromycota</taxon>
        <taxon>Glomeromycotina</taxon>
        <taxon>Glomeromycetes</taxon>
        <taxon>Diversisporales</taxon>
        <taxon>Acaulosporaceae</taxon>
        <taxon>Acaulospora</taxon>
    </lineage>
</organism>
<gene>
    <name evidence="1" type="ORF">AMORRO_LOCUS16543</name>
</gene>
<feature type="non-terminal residue" evidence="1">
    <location>
        <position position="267"/>
    </location>
</feature>
<dbReference type="Proteomes" id="UP000789342">
    <property type="component" value="Unassembled WGS sequence"/>
</dbReference>